<dbReference type="Pfam" id="PF08953">
    <property type="entry name" value="DUF1899"/>
    <property type="match status" value="1"/>
</dbReference>
<dbReference type="Gene3D" id="2.130.10.10">
    <property type="entry name" value="YVTN repeat-like/Quinoprotein amine dehydrogenase"/>
    <property type="match status" value="1"/>
</dbReference>
<feature type="domain" description="DUF1899" evidence="6">
    <location>
        <begin position="45"/>
        <end position="103"/>
    </location>
</feature>
<keyword evidence="1 3" id="KW-0853">WD repeat</keyword>
<evidence type="ECO:0000259" key="6">
    <source>
        <dbReference type="SMART" id="SM01166"/>
    </source>
</evidence>
<dbReference type="InterPro" id="IPR036322">
    <property type="entry name" value="WD40_repeat_dom_sf"/>
</dbReference>
<protein>
    <recommendedName>
        <fullName evidence="4">Coronin</fullName>
    </recommendedName>
</protein>
<dbReference type="SMART" id="SM01166">
    <property type="entry name" value="DUF1899"/>
    <property type="match status" value="1"/>
</dbReference>
<dbReference type="InterPro" id="IPR015505">
    <property type="entry name" value="Coronin"/>
</dbReference>
<dbReference type="SMART" id="SM01167">
    <property type="entry name" value="DUF1900"/>
    <property type="match status" value="1"/>
</dbReference>
<dbReference type="InterPro" id="IPR015048">
    <property type="entry name" value="DUF1899"/>
</dbReference>
<dbReference type="InterPro" id="IPR001680">
    <property type="entry name" value="WD40_rpt"/>
</dbReference>
<dbReference type="GO" id="GO:0007015">
    <property type="term" value="P:actin filament organization"/>
    <property type="evidence" value="ECO:0007669"/>
    <property type="project" value="TreeGrafter"/>
</dbReference>
<organism evidence="8 9">
    <name type="scientific">Toxocara canis</name>
    <name type="common">Canine roundworm</name>
    <dbReference type="NCBI Taxonomy" id="6265"/>
    <lineage>
        <taxon>Eukaryota</taxon>
        <taxon>Metazoa</taxon>
        <taxon>Ecdysozoa</taxon>
        <taxon>Nematoda</taxon>
        <taxon>Chromadorea</taxon>
        <taxon>Rhabditida</taxon>
        <taxon>Spirurina</taxon>
        <taxon>Ascaridomorpha</taxon>
        <taxon>Ascaridoidea</taxon>
        <taxon>Toxocaridae</taxon>
        <taxon>Toxocara</taxon>
    </lineage>
</organism>
<dbReference type="Pfam" id="PF00400">
    <property type="entry name" value="WD40"/>
    <property type="match status" value="1"/>
</dbReference>
<dbReference type="GO" id="GO:0051015">
    <property type="term" value="F:actin filament binding"/>
    <property type="evidence" value="ECO:0007669"/>
    <property type="project" value="TreeGrafter"/>
</dbReference>
<comment type="similarity">
    <text evidence="4">Belongs to the WD repeat coronin family.</text>
</comment>
<feature type="repeat" description="WD" evidence="3">
    <location>
        <begin position="112"/>
        <end position="147"/>
    </location>
</feature>
<feature type="repeat" description="WD" evidence="3">
    <location>
        <begin position="158"/>
        <end position="200"/>
    </location>
</feature>
<evidence type="ECO:0000256" key="5">
    <source>
        <dbReference type="SAM" id="MobiDB-lite"/>
    </source>
</evidence>
<keyword evidence="2 4" id="KW-0677">Repeat</keyword>
<evidence type="ECO:0000256" key="2">
    <source>
        <dbReference type="ARBA" id="ARBA00022737"/>
    </source>
</evidence>
<dbReference type="PROSITE" id="PS50082">
    <property type="entry name" value="WD_REPEATS_2"/>
    <property type="match status" value="2"/>
</dbReference>
<dbReference type="Proteomes" id="UP000050794">
    <property type="component" value="Unassembled WGS sequence"/>
</dbReference>
<gene>
    <name evidence="7" type="ORF">TCNE_LOCUS666</name>
</gene>
<reference evidence="9" key="1">
    <citation type="submission" date="2016-06" db="UniProtKB">
        <authorList>
            <consortium name="WormBaseParasite"/>
        </authorList>
    </citation>
    <scope>IDENTIFICATION</scope>
</reference>
<dbReference type="PROSITE" id="PS00678">
    <property type="entry name" value="WD_REPEATS_1"/>
    <property type="match status" value="1"/>
</dbReference>
<evidence type="ECO:0000256" key="4">
    <source>
        <dbReference type="RuleBase" id="RU280818"/>
    </source>
</evidence>
<dbReference type="SUPFAM" id="SSF50978">
    <property type="entry name" value="WD40 repeat-like"/>
    <property type="match status" value="1"/>
</dbReference>
<feature type="compositionally biased region" description="Basic and acidic residues" evidence="5">
    <location>
        <begin position="627"/>
        <end position="640"/>
    </location>
</feature>
<dbReference type="PANTHER" id="PTHR10856:SF0">
    <property type="entry name" value="CORONIN"/>
    <property type="match status" value="1"/>
</dbReference>
<dbReference type="PANTHER" id="PTHR10856">
    <property type="entry name" value="CORONIN"/>
    <property type="match status" value="1"/>
</dbReference>
<dbReference type="AlphaFoldDB" id="A0A183TWP6"/>
<evidence type="ECO:0000313" key="8">
    <source>
        <dbReference type="Proteomes" id="UP000050794"/>
    </source>
</evidence>
<reference evidence="7 8" key="2">
    <citation type="submission" date="2018-11" db="EMBL/GenBank/DDBJ databases">
        <authorList>
            <consortium name="Pathogen Informatics"/>
        </authorList>
    </citation>
    <scope>NUCLEOTIDE SEQUENCE [LARGE SCALE GENOMIC DNA]</scope>
</reference>
<evidence type="ECO:0000313" key="9">
    <source>
        <dbReference type="WBParaSite" id="TCNE_0000066501-mRNA-1"/>
    </source>
</evidence>
<dbReference type="PROSITE" id="PS50294">
    <property type="entry name" value="WD_REPEATS_REGION"/>
    <property type="match status" value="2"/>
</dbReference>
<name>A0A183TWP6_TOXCA</name>
<feature type="region of interest" description="Disordered" evidence="5">
    <location>
        <begin position="586"/>
        <end position="644"/>
    </location>
</feature>
<accession>A0A183TWP6</accession>
<evidence type="ECO:0000256" key="3">
    <source>
        <dbReference type="PROSITE-ProRule" id="PRU00221"/>
    </source>
</evidence>
<proteinExistence type="inferred from homology"/>
<evidence type="ECO:0000256" key="1">
    <source>
        <dbReference type="ARBA" id="ARBA00022574"/>
    </source>
</evidence>
<dbReference type="SMART" id="SM00320">
    <property type="entry name" value="WD40"/>
    <property type="match status" value="3"/>
</dbReference>
<dbReference type="InterPro" id="IPR019775">
    <property type="entry name" value="WD40_repeat_CS"/>
</dbReference>
<dbReference type="Pfam" id="PF16300">
    <property type="entry name" value="WD40_4"/>
    <property type="match status" value="1"/>
</dbReference>
<dbReference type="InterPro" id="IPR015943">
    <property type="entry name" value="WD40/YVTN_repeat-like_dom_sf"/>
</dbReference>
<dbReference type="WBParaSite" id="TCNE_0000066501-mRNA-1">
    <property type="protein sequence ID" value="TCNE_0000066501-mRNA-1"/>
    <property type="gene ID" value="TCNE_0000066501"/>
</dbReference>
<sequence length="696" mass="77152">FSVIEDFFGCYQVIGCATDHAVSAADAITVFSKNSKTSSAELVPKLKHSRFRHVFAKSVRRSEWYDTGPGYAVAVAANPKMIALSVDVPAGGVVQVAKLCTMGRGHMQMAKIKDHQGVVCDAKWNPFNDNVLATASHDATVRIWHVDDMLRIRCLRISRAHSRRVNLVEWHTTVDNALFSAAVDGRIVLWNIETDELVYVIDDCHATSLSLSYNCCEFAVTTRSRELIVFNARSGLKEREAELVHDGTMLPRVLYSGNRAHDERIVTTGTCRSTRRQIAIHDSLHLETPLAVVDIDGGSGLLMPIIDNDLNLLYIAGKGDANIRLYELSSETPFISYLNESCGHKAHTAVCALPKRALSVSQCEIMRIFRVDATQLVIEPLSFIVPRRADCFQADLFPATRSPTPSLTFREWLAGLDREPILIELKDCVLNCTNKPVTFCKESAQRAPKLITADINNDRKFRFLSQVTKADYREVNEREDREELLKMERIKAKIAAEGAAEEVLKEHSFESGRSETNALIGGERDVHESSLRVGDAVATMNHKNSSIQQPSVAPTRLLDGHSLIIDKSSSSRTSANGGLFPPKKCADVASTASDSHHDRSPVQSTESGIAFRAPARHRAAHSAVRGEGADSHEHSDDDASGRSCASEDLVRELEKEVYKYRSRCEQLENIIRIQQEETIAYEMMLAPRVSAKDLTG</sequence>
<evidence type="ECO:0000313" key="7">
    <source>
        <dbReference type="EMBL" id="VDM24640.1"/>
    </source>
</evidence>
<dbReference type="EMBL" id="UYWY01000351">
    <property type="protein sequence ID" value="VDM24640.1"/>
    <property type="molecule type" value="Genomic_DNA"/>
</dbReference>
<keyword evidence="8" id="KW-1185">Reference proteome</keyword>